<comment type="similarity">
    <text evidence="2 7">Belongs to the phosphohexose mutase family.</text>
</comment>
<evidence type="ECO:0000256" key="4">
    <source>
        <dbReference type="ARBA" id="ARBA00022723"/>
    </source>
</evidence>
<evidence type="ECO:0000313" key="13">
    <source>
        <dbReference type="Proteomes" id="UP000185812"/>
    </source>
</evidence>
<proteinExistence type="inferred from homology"/>
<dbReference type="GO" id="GO:0005975">
    <property type="term" value="P:carbohydrate metabolic process"/>
    <property type="evidence" value="ECO:0007669"/>
    <property type="project" value="InterPro"/>
</dbReference>
<evidence type="ECO:0000256" key="7">
    <source>
        <dbReference type="RuleBase" id="RU004326"/>
    </source>
</evidence>
<dbReference type="SUPFAM" id="SSF53738">
    <property type="entry name" value="Phosphoglucomutase, first 3 domains"/>
    <property type="match status" value="2"/>
</dbReference>
<evidence type="ECO:0000256" key="1">
    <source>
        <dbReference type="ARBA" id="ARBA00001946"/>
    </source>
</evidence>
<name>A0A1M6UVS3_9BACT</name>
<dbReference type="PANTHER" id="PTHR45745">
    <property type="entry name" value="PHOSPHOMANNOMUTASE 45A"/>
    <property type="match status" value="1"/>
</dbReference>
<dbReference type="Pfam" id="PF02880">
    <property type="entry name" value="PGM_PMM_III"/>
    <property type="match status" value="1"/>
</dbReference>
<dbReference type="Pfam" id="PF02878">
    <property type="entry name" value="PGM_PMM_I"/>
    <property type="match status" value="1"/>
</dbReference>
<dbReference type="AlphaFoldDB" id="A0A1M6UVS3"/>
<organism evidence="12 13">
    <name type="scientific">Rhodothermus profundi</name>
    <dbReference type="NCBI Taxonomy" id="633813"/>
    <lineage>
        <taxon>Bacteria</taxon>
        <taxon>Pseudomonadati</taxon>
        <taxon>Rhodothermota</taxon>
        <taxon>Rhodothermia</taxon>
        <taxon>Rhodothermales</taxon>
        <taxon>Rhodothermaceae</taxon>
        <taxon>Rhodothermus</taxon>
    </lineage>
</organism>
<feature type="domain" description="Alpha-D-phosphohexomutase C-terminal" evidence="8">
    <location>
        <begin position="403"/>
        <end position="461"/>
    </location>
</feature>
<keyword evidence="6" id="KW-0413">Isomerase</keyword>
<dbReference type="GO" id="GO:0008973">
    <property type="term" value="F:phosphopentomutase activity"/>
    <property type="evidence" value="ECO:0007669"/>
    <property type="project" value="TreeGrafter"/>
</dbReference>
<dbReference type="PRINTS" id="PR00509">
    <property type="entry name" value="PGMPMM"/>
</dbReference>
<dbReference type="SUPFAM" id="SSF55957">
    <property type="entry name" value="Phosphoglucomutase, C-terminal domain"/>
    <property type="match status" value="1"/>
</dbReference>
<evidence type="ECO:0000256" key="2">
    <source>
        <dbReference type="ARBA" id="ARBA00010231"/>
    </source>
</evidence>
<dbReference type="OrthoDB" id="9806956at2"/>
<dbReference type="STRING" id="633813.SAMN04488087_1887"/>
<evidence type="ECO:0000259" key="9">
    <source>
        <dbReference type="Pfam" id="PF02878"/>
    </source>
</evidence>
<dbReference type="InterPro" id="IPR005844">
    <property type="entry name" value="A-D-PHexomutase_a/b/a-I"/>
</dbReference>
<gene>
    <name evidence="12" type="ORF">SAMN04488087_1887</name>
</gene>
<protein>
    <submittedName>
        <fullName evidence="12">Phosphomannomutase</fullName>
    </submittedName>
</protein>
<dbReference type="PROSITE" id="PS00710">
    <property type="entry name" value="PGM_PMM"/>
    <property type="match status" value="1"/>
</dbReference>
<dbReference type="GO" id="GO:0006166">
    <property type="term" value="P:purine ribonucleoside salvage"/>
    <property type="evidence" value="ECO:0007669"/>
    <property type="project" value="TreeGrafter"/>
</dbReference>
<dbReference type="EMBL" id="FRAU01000005">
    <property type="protein sequence ID" value="SHK73350.1"/>
    <property type="molecule type" value="Genomic_DNA"/>
</dbReference>
<sequence length="474" mass="52279">MAPIKFGTDGWRAVIADDFTFANLGRVAQATARWLKKRYGDHPSVVIGHDTRFLGREFAEHVARIFAAQGISVRLASTFTTTPAVSWATQHFGCQAGIVITASHNPPQYNGFKIKADFGGPASPEMIAEVERELPEATPPANLPSFDDLVSDGHIELVDLSTAYLDHLRTKLDINGIAQHLKVAHDAMFGAAQGMVRRLLGAERVVELHCDWNPGFHGQPPEPIERNLKELAEVVVRERCDLGMANDGDADRIGLFDENGRFVTSHEILALLVKYLHKEQGLKGDIIKTFSTTHLLDKMGQAYGLRVETTPIGFKHIAKQMVARDVLVGGEESGGIAVKGHIPERDGIYIGLLVAELLVLRKKKLSELVQELFDEFGPHHFFRIDLHTTDEKKQAALDHLRQTGGLKEVAGDAVRDVQTLDGFKHITDRGWVLIRPSGTEPLLRVYAEAPTPELAEAYVHHAIEQLGFAEVAAH</sequence>
<evidence type="ECO:0000256" key="6">
    <source>
        <dbReference type="ARBA" id="ARBA00023235"/>
    </source>
</evidence>
<dbReference type="InterPro" id="IPR005845">
    <property type="entry name" value="A-D-PHexomutase_a/b/a-II"/>
</dbReference>
<dbReference type="Pfam" id="PF00408">
    <property type="entry name" value="PGM_PMM_IV"/>
    <property type="match status" value="1"/>
</dbReference>
<dbReference type="InterPro" id="IPR016066">
    <property type="entry name" value="A-D-PHexomutase_CS"/>
</dbReference>
<keyword evidence="4 7" id="KW-0479">Metal-binding</keyword>
<evidence type="ECO:0000259" key="8">
    <source>
        <dbReference type="Pfam" id="PF00408"/>
    </source>
</evidence>
<dbReference type="Proteomes" id="UP000185812">
    <property type="component" value="Unassembled WGS sequence"/>
</dbReference>
<evidence type="ECO:0000256" key="5">
    <source>
        <dbReference type="ARBA" id="ARBA00022842"/>
    </source>
</evidence>
<dbReference type="InterPro" id="IPR016055">
    <property type="entry name" value="A-D-PHexomutase_a/b/a-I/II/III"/>
</dbReference>
<dbReference type="GO" id="GO:0000287">
    <property type="term" value="F:magnesium ion binding"/>
    <property type="evidence" value="ECO:0007669"/>
    <property type="project" value="InterPro"/>
</dbReference>
<keyword evidence="3" id="KW-0597">Phosphoprotein</keyword>
<evidence type="ECO:0000256" key="3">
    <source>
        <dbReference type="ARBA" id="ARBA00022553"/>
    </source>
</evidence>
<dbReference type="Gene3D" id="3.30.310.50">
    <property type="entry name" value="Alpha-D-phosphohexomutase, C-terminal domain"/>
    <property type="match status" value="1"/>
</dbReference>
<accession>A0A1M6UVS3</accession>
<dbReference type="InterPro" id="IPR005841">
    <property type="entry name" value="Alpha-D-phosphohexomutase_SF"/>
</dbReference>
<comment type="cofactor">
    <cofactor evidence="1">
        <name>Mg(2+)</name>
        <dbReference type="ChEBI" id="CHEBI:18420"/>
    </cofactor>
</comment>
<dbReference type="Pfam" id="PF02879">
    <property type="entry name" value="PGM_PMM_II"/>
    <property type="match status" value="1"/>
</dbReference>
<dbReference type="InterPro" id="IPR005843">
    <property type="entry name" value="A-D-PHexomutase_C"/>
</dbReference>
<keyword evidence="5 7" id="KW-0460">Magnesium</keyword>
<evidence type="ECO:0000313" key="12">
    <source>
        <dbReference type="EMBL" id="SHK73350.1"/>
    </source>
</evidence>
<dbReference type="InterPro" id="IPR036900">
    <property type="entry name" value="A-D-PHexomutase_C_sf"/>
</dbReference>
<dbReference type="CDD" id="cd05800">
    <property type="entry name" value="PGM_like2"/>
    <property type="match status" value="1"/>
</dbReference>
<evidence type="ECO:0000259" key="11">
    <source>
        <dbReference type="Pfam" id="PF02880"/>
    </source>
</evidence>
<dbReference type="PANTHER" id="PTHR45745:SF1">
    <property type="entry name" value="PHOSPHOGLUCOMUTASE 2B-RELATED"/>
    <property type="match status" value="1"/>
</dbReference>
<feature type="domain" description="Alpha-D-phosphohexomutase alpha/beta/alpha" evidence="9">
    <location>
        <begin position="4"/>
        <end position="136"/>
    </location>
</feature>
<dbReference type="Gene3D" id="3.40.120.10">
    <property type="entry name" value="Alpha-D-Glucose-1,6-Bisphosphate, subunit A, domain 3"/>
    <property type="match status" value="3"/>
</dbReference>
<evidence type="ECO:0000259" key="10">
    <source>
        <dbReference type="Pfam" id="PF02879"/>
    </source>
</evidence>
<keyword evidence="13" id="KW-1185">Reference proteome</keyword>
<dbReference type="InterPro" id="IPR005846">
    <property type="entry name" value="A-D-PHexomutase_a/b/a-III"/>
</dbReference>
<reference evidence="13" key="1">
    <citation type="submission" date="2016-11" db="EMBL/GenBank/DDBJ databases">
        <authorList>
            <person name="Varghese N."/>
            <person name="Submissions S."/>
        </authorList>
    </citation>
    <scope>NUCLEOTIDE SEQUENCE [LARGE SCALE GENOMIC DNA]</scope>
    <source>
        <strain evidence="13">DSM 22212</strain>
    </source>
</reference>
<feature type="domain" description="Alpha-D-phosphohexomutase alpha/beta/alpha" evidence="10">
    <location>
        <begin position="163"/>
        <end position="260"/>
    </location>
</feature>
<feature type="domain" description="Alpha-D-phosphohexomutase alpha/beta/alpha" evidence="11">
    <location>
        <begin position="265"/>
        <end position="376"/>
    </location>
</feature>
<dbReference type="RefSeq" id="WP_072715703.1">
    <property type="nucleotide sequence ID" value="NZ_FRAU01000005.1"/>
</dbReference>